<name>A0ABS6YAT8_9BACT</name>
<dbReference type="GO" id="GO:0008237">
    <property type="term" value="F:metallopeptidase activity"/>
    <property type="evidence" value="ECO:0007669"/>
    <property type="project" value="UniProtKB-KW"/>
</dbReference>
<dbReference type="Pfam" id="PF17162">
    <property type="entry name" value="DUF5118"/>
    <property type="match status" value="1"/>
</dbReference>
<keyword evidence="6" id="KW-0482">Metalloprotease</keyword>
<feature type="region of interest" description="Disordered" evidence="1">
    <location>
        <begin position="40"/>
        <end position="62"/>
    </location>
</feature>
<sequence length="836" mass="95596">MKKINAILACLMAQTAFVCAAPKATTASLWQSVNTDSVKVEKPKADKDAKGKDKDKAAKKPAPYEELIKKGGSYQEGMFGVRKIDDKWYFDIPNNLLGRYFLMVTRFTSVPQRFGAFGGEEVNHNTVYFERRNDQILVRSYVETQIADPKDAISISLKTSTVDPIIASFKIIKSDKKRDSMLVDVTNFISKDNNFTGLPSEMKTKAKLGAMLDDRSFVDTVRTFPMNIELKTTRTYSASNSVMTASTSGSATLGLNTSIVILPETPMRKRIWDDRVGYFVNRFTLFSDKEQKTENESFISRFRLEPKNLKAYMKGQLVEPIKQIVYYIDPGTPKKWVPYLIAGVNDWNKAFEAAGFKNAIVAKEWPNDSRMSLEDARYNVLRYLPAEIENAYGPRIVDPRSGEIIETHICWYHNVMKLLKEWYMIQCGPNDKGAQTMKFDDELMGELIRFVSSHEVGHTLGLRHNMGASFATPVENLRNKEWVEKHGHTVSIMDYARFNYVAQPEDNISRKGLFPRINDYDLWAIKWGYSYRPEFKNEYEERDALKKETTKVLTDNRKLWFGGEGRNEDPRSQIEDLSDNNMKANDYGVKNLKRVIAGLPQWTKQENDDYSDLSDMYKAALGQFKRYLGHVTKNIGTKYINNMPGMVPFQPTPAARQQEAVDYISRQVFDAPLWLYPEEIVNKVGIDASKDIISRQDQVLTTIMSPGILTNIYNAYASSEKNYNPATYLDDLFKAVWKPLNNPVERKNIYRRALQRSYVDRLSSLITSTSNEKGAVSLKAHNTDMLLYVVDHLNKVEDYVKKNASAATTKGVNALHYKELLNTIKVLKDKREGKNQ</sequence>
<evidence type="ECO:0000259" key="4">
    <source>
        <dbReference type="Pfam" id="PF17148"/>
    </source>
</evidence>
<evidence type="ECO:0000256" key="2">
    <source>
        <dbReference type="SAM" id="SignalP"/>
    </source>
</evidence>
<evidence type="ECO:0000259" key="3">
    <source>
        <dbReference type="Pfam" id="PF16313"/>
    </source>
</evidence>
<reference evidence="6 7" key="1">
    <citation type="submission" date="2021-07" db="EMBL/GenBank/DDBJ databases">
        <title>Genomic diversity and antimicrobial resistance of Prevotella spp. isolated from chronic lung disease airways.</title>
        <authorList>
            <person name="Webb K.A."/>
            <person name="Olagoke O.S."/>
            <person name="Baird T."/>
            <person name="Neill J."/>
            <person name="Pham A."/>
            <person name="Wells T.J."/>
            <person name="Ramsay K.A."/>
            <person name="Bell S.C."/>
            <person name="Sarovich D.S."/>
            <person name="Price E.P."/>
        </authorList>
    </citation>
    <scope>NUCLEOTIDE SEQUENCE [LARGE SCALE GENOMIC DNA]</scope>
    <source>
        <strain evidence="6 7">SCHI0011.S.12</strain>
    </source>
</reference>
<proteinExistence type="predicted"/>
<dbReference type="PANTHER" id="PTHR38478">
    <property type="entry name" value="PEPTIDASE M1A AND M12B"/>
    <property type="match status" value="1"/>
</dbReference>
<feature type="domain" description="EcxA zinc-binding" evidence="3">
    <location>
        <begin position="437"/>
        <end position="741"/>
    </location>
</feature>
<keyword evidence="7" id="KW-1185">Reference proteome</keyword>
<dbReference type="InterPro" id="IPR033413">
    <property type="entry name" value="DUF5117"/>
</dbReference>
<comment type="caution">
    <text evidence="6">The sequence shown here is derived from an EMBL/GenBank/DDBJ whole genome shotgun (WGS) entry which is preliminary data.</text>
</comment>
<dbReference type="Proteomes" id="UP000788426">
    <property type="component" value="Unassembled WGS sequence"/>
</dbReference>
<dbReference type="RefSeq" id="WP_219479615.1">
    <property type="nucleotide sequence ID" value="NZ_JAHXCT010000002.1"/>
</dbReference>
<dbReference type="InterPro" id="IPR034032">
    <property type="entry name" value="Zn_MMP-like_bac"/>
</dbReference>
<keyword evidence="6" id="KW-0645">Protease</keyword>
<evidence type="ECO:0000259" key="5">
    <source>
        <dbReference type="Pfam" id="PF17162"/>
    </source>
</evidence>
<gene>
    <name evidence="6" type="ORF">KZO38_02665</name>
</gene>
<feature type="domain" description="DUF5118" evidence="5">
    <location>
        <begin position="62"/>
        <end position="109"/>
    </location>
</feature>
<organism evidence="6 7">
    <name type="scientific">Hoylesella nanceiensis</name>
    <dbReference type="NCBI Taxonomy" id="425941"/>
    <lineage>
        <taxon>Bacteria</taxon>
        <taxon>Pseudomonadati</taxon>
        <taxon>Bacteroidota</taxon>
        <taxon>Bacteroidia</taxon>
        <taxon>Bacteroidales</taxon>
        <taxon>Prevotellaceae</taxon>
        <taxon>Hoylesella</taxon>
    </lineage>
</organism>
<protein>
    <submittedName>
        <fullName evidence="6">Zinc-dependent metalloprotease</fullName>
    </submittedName>
</protein>
<dbReference type="PANTHER" id="PTHR38478:SF1">
    <property type="entry name" value="ZINC DEPENDENT METALLOPROTEASE DOMAIN LIPOPROTEIN"/>
    <property type="match status" value="1"/>
</dbReference>
<dbReference type="InterPro" id="IPR032534">
    <property type="entry name" value="EcxA_zinc-bd"/>
</dbReference>
<dbReference type="CDD" id="cd04276">
    <property type="entry name" value="ZnMc_MMP_like_2"/>
    <property type="match status" value="1"/>
</dbReference>
<feature type="chain" id="PRO_5045802118" evidence="2">
    <location>
        <begin position="21"/>
        <end position="836"/>
    </location>
</feature>
<dbReference type="Pfam" id="PF17148">
    <property type="entry name" value="DUF5117"/>
    <property type="match status" value="1"/>
</dbReference>
<evidence type="ECO:0000256" key="1">
    <source>
        <dbReference type="SAM" id="MobiDB-lite"/>
    </source>
</evidence>
<keyword evidence="6" id="KW-0378">Hydrolase</keyword>
<evidence type="ECO:0000313" key="7">
    <source>
        <dbReference type="Proteomes" id="UP000788426"/>
    </source>
</evidence>
<dbReference type="EMBL" id="JAHXCT010000002">
    <property type="protein sequence ID" value="MBW4768662.1"/>
    <property type="molecule type" value="Genomic_DNA"/>
</dbReference>
<accession>A0ABS6YAT8</accession>
<dbReference type="InterPro" id="IPR033428">
    <property type="entry name" value="DUF5118"/>
</dbReference>
<evidence type="ECO:0000313" key="6">
    <source>
        <dbReference type="EMBL" id="MBW4768662.1"/>
    </source>
</evidence>
<feature type="signal peptide" evidence="2">
    <location>
        <begin position="1"/>
        <end position="20"/>
    </location>
</feature>
<keyword evidence="2" id="KW-0732">Signal</keyword>
<dbReference type="Pfam" id="PF16313">
    <property type="entry name" value="DUF4953"/>
    <property type="match status" value="1"/>
</dbReference>
<feature type="domain" description="DUF5117" evidence="4">
    <location>
        <begin position="119"/>
        <end position="307"/>
    </location>
</feature>